<keyword evidence="3" id="KW-1185">Reference proteome</keyword>
<dbReference type="PANTHER" id="PTHR15955">
    <property type="entry name" value="RWD DOMAIN CONTAINING PROTEIN 2"/>
    <property type="match status" value="1"/>
</dbReference>
<dbReference type="EMBL" id="JAGTJR010000057">
    <property type="protein sequence ID" value="KAH7025590.1"/>
    <property type="molecule type" value="Genomic_DNA"/>
</dbReference>
<gene>
    <name evidence="2" type="ORF">B0J12DRAFT_585010</name>
</gene>
<evidence type="ECO:0000313" key="3">
    <source>
        <dbReference type="Proteomes" id="UP000774617"/>
    </source>
</evidence>
<name>A0ABQ8FTP6_9PEZI</name>
<dbReference type="Proteomes" id="UP000774617">
    <property type="component" value="Unassembled WGS sequence"/>
</dbReference>
<proteinExistence type="predicted"/>
<dbReference type="CDD" id="cd24163">
    <property type="entry name" value="RWDD2_C"/>
    <property type="match status" value="1"/>
</dbReference>
<evidence type="ECO:0000313" key="2">
    <source>
        <dbReference type="EMBL" id="KAH7025590.1"/>
    </source>
</evidence>
<feature type="domain" description="RWD" evidence="1">
    <location>
        <begin position="1"/>
        <end position="96"/>
    </location>
</feature>
<dbReference type="InterPro" id="IPR010541">
    <property type="entry name" value="Prp3_C"/>
</dbReference>
<dbReference type="PROSITE" id="PS50908">
    <property type="entry name" value="RWD"/>
    <property type="match status" value="1"/>
</dbReference>
<comment type="caution">
    <text evidence="2">The sequence shown here is derived from an EMBL/GenBank/DDBJ whole genome shotgun (WGS) entry which is preliminary data.</text>
</comment>
<accession>A0ABQ8FTP6</accession>
<organism evidence="2 3">
    <name type="scientific">Macrophomina phaseolina</name>
    <dbReference type="NCBI Taxonomy" id="35725"/>
    <lineage>
        <taxon>Eukaryota</taxon>
        <taxon>Fungi</taxon>
        <taxon>Dikarya</taxon>
        <taxon>Ascomycota</taxon>
        <taxon>Pezizomycotina</taxon>
        <taxon>Dothideomycetes</taxon>
        <taxon>Dothideomycetes incertae sedis</taxon>
        <taxon>Botryosphaeriales</taxon>
        <taxon>Botryosphaeriaceae</taxon>
        <taxon>Macrophomina</taxon>
    </lineage>
</organism>
<dbReference type="InterPro" id="IPR006575">
    <property type="entry name" value="RWD_dom"/>
</dbReference>
<dbReference type="InterPro" id="IPR059181">
    <property type="entry name" value="RWDD2A-B_C"/>
</dbReference>
<sequence length="237" mass="25869">MYPEELRVVKQPTTPADDFEIDIRLDAGHELSFVLSPRSYPASSVPQVFASFGPNVSNGERKRLRARLRDIVGQQEAGIECVDLIISDFRQALDDLHAAACHGAAQRHYDAPKEARQSEGLRVVLWMHHLLATSKRRAIVQLSKELGLGGFSKPGYPGSVYVEGEASAVRAFVDELKTMRWQAIQERASESVPLASIALAPGIQEVQGLGNVAEGLKATGSEGESLATFFLESMKVI</sequence>
<dbReference type="Pfam" id="PF06544">
    <property type="entry name" value="Prp3_C"/>
    <property type="match status" value="1"/>
</dbReference>
<reference evidence="2 3" key="1">
    <citation type="journal article" date="2021" name="Nat. Commun.">
        <title>Genetic determinants of endophytism in the Arabidopsis root mycobiome.</title>
        <authorList>
            <person name="Mesny F."/>
            <person name="Miyauchi S."/>
            <person name="Thiergart T."/>
            <person name="Pickel B."/>
            <person name="Atanasova L."/>
            <person name="Karlsson M."/>
            <person name="Huettel B."/>
            <person name="Barry K.W."/>
            <person name="Haridas S."/>
            <person name="Chen C."/>
            <person name="Bauer D."/>
            <person name="Andreopoulos W."/>
            <person name="Pangilinan J."/>
            <person name="LaButti K."/>
            <person name="Riley R."/>
            <person name="Lipzen A."/>
            <person name="Clum A."/>
            <person name="Drula E."/>
            <person name="Henrissat B."/>
            <person name="Kohler A."/>
            <person name="Grigoriev I.V."/>
            <person name="Martin F.M."/>
            <person name="Hacquard S."/>
        </authorList>
    </citation>
    <scope>NUCLEOTIDE SEQUENCE [LARGE SCALE GENOMIC DNA]</scope>
    <source>
        <strain evidence="2 3">MPI-SDFR-AT-0080</strain>
    </source>
</reference>
<protein>
    <recommendedName>
        <fullName evidence="1">RWD domain-containing protein</fullName>
    </recommendedName>
</protein>
<dbReference type="InterPro" id="IPR017359">
    <property type="entry name" value="Phi-like"/>
</dbReference>
<dbReference type="PANTHER" id="PTHR15955:SF8">
    <property type="entry name" value="RWD DOMAIN-CONTAINING PROTEIN 2B-RELATED"/>
    <property type="match status" value="1"/>
</dbReference>
<evidence type="ECO:0000259" key="1">
    <source>
        <dbReference type="PROSITE" id="PS50908"/>
    </source>
</evidence>